<keyword evidence="2" id="KW-1185">Reference proteome</keyword>
<protein>
    <recommendedName>
        <fullName evidence="3">Beta-propeller repeat protein</fullName>
    </recommendedName>
</protein>
<evidence type="ECO:0008006" key="3">
    <source>
        <dbReference type="Google" id="ProtNLM"/>
    </source>
</evidence>
<comment type="caution">
    <text evidence="1">The sequence shown here is derived from an EMBL/GenBank/DDBJ whole genome shotgun (WGS) entry which is preliminary data.</text>
</comment>
<sequence>MRYSNDSVSFIKRIKLLGAGANTNATGISVDFPGNLFGTGYTGASLFGQSDSGGTEDSFLIKFE</sequence>
<evidence type="ECO:0000313" key="2">
    <source>
        <dbReference type="Proteomes" id="UP000094669"/>
    </source>
</evidence>
<dbReference type="InterPro" id="IPR010620">
    <property type="entry name" value="SBBP_repeat"/>
</dbReference>
<dbReference type="Proteomes" id="UP000094669">
    <property type="component" value="Unassembled WGS sequence"/>
</dbReference>
<dbReference type="Pfam" id="PF06739">
    <property type="entry name" value="SBBP"/>
    <property type="match status" value="1"/>
</dbReference>
<evidence type="ECO:0000313" key="1">
    <source>
        <dbReference type="EMBL" id="PNV74977.1"/>
    </source>
</evidence>
<gene>
    <name evidence="1" type="ORF">BES34_010410</name>
</gene>
<name>A0ABX4YI83_9LEPT</name>
<accession>A0ABX4YI83</accession>
<proteinExistence type="predicted"/>
<organism evidence="1 2">
    <name type="scientific">Leptospira inadai serovar Lyme</name>
    <dbReference type="NCBI Taxonomy" id="293084"/>
    <lineage>
        <taxon>Bacteria</taxon>
        <taxon>Pseudomonadati</taxon>
        <taxon>Spirochaetota</taxon>
        <taxon>Spirochaetia</taxon>
        <taxon>Leptospirales</taxon>
        <taxon>Leptospiraceae</taxon>
        <taxon>Leptospira</taxon>
    </lineage>
</organism>
<reference evidence="1" key="1">
    <citation type="submission" date="2018-01" db="EMBL/GenBank/DDBJ databases">
        <title>Genomic characterization of Leptospira inadai serogroup Lyme isolated from captured rat in Brazil and comparative analysis with human reference strain.</title>
        <authorList>
            <person name="Moreno L.Z."/>
            <person name="Loureiro A.P."/>
            <person name="Miraglia F."/>
            <person name="Kremer F.S."/>
            <person name="Eslabao M.R."/>
            <person name="Dellagostin O.A."/>
            <person name="Lilenbaum W."/>
            <person name="Moreno A.M."/>
        </authorList>
    </citation>
    <scope>NUCLEOTIDE SEQUENCE [LARGE SCALE GENOMIC DNA]</scope>
    <source>
        <strain evidence="1">M34/99</strain>
    </source>
</reference>
<dbReference type="EMBL" id="MCRM02000009">
    <property type="protein sequence ID" value="PNV74977.1"/>
    <property type="molecule type" value="Genomic_DNA"/>
</dbReference>
<dbReference type="RefSeq" id="WP_010414706.1">
    <property type="nucleotide sequence ID" value="NZ_MCRM02000009.1"/>
</dbReference>